<organism evidence="5 6">
    <name type="scientific">Gimesia chilikensis</name>
    <dbReference type="NCBI Taxonomy" id="2605989"/>
    <lineage>
        <taxon>Bacteria</taxon>
        <taxon>Pseudomonadati</taxon>
        <taxon>Planctomycetota</taxon>
        <taxon>Planctomycetia</taxon>
        <taxon>Planctomycetales</taxon>
        <taxon>Planctomycetaceae</taxon>
        <taxon>Gimesia</taxon>
    </lineage>
</organism>
<evidence type="ECO:0000313" key="5">
    <source>
        <dbReference type="EMBL" id="QDT19705.1"/>
    </source>
</evidence>
<accession>A0A517PK03</accession>
<evidence type="ECO:0000313" key="6">
    <source>
        <dbReference type="Proteomes" id="UP000320421"/>
    </source>
</evidence>
<proteinExistence type="predicted"/>
<dbReference type="EMBL" id="CP036266">
    <property type="protein sequence ID" value="QDT19705.1"/>
    <property type="molecule type" value="Genomic_DNA"/>
</dbReference>
<dbReference type="Gene3D" id="3.40.50.1820">
    <property type="entry name" value="alpha/beta hydrolase"/>
    <property type="match status" value="1"/>
</dbReference>
<dbReference type="Pfam" id="PF20434">
    <property type="entry name" value="BD-FAE"/>
    <property type="match status" value="1"/>
</dbReference>
<evidence type="ECO:0000259" key="4">
    <source>
        <dbReference type="Pfam" id="PF20434"/>
    </source>
</evidence>
<feature type="chain" id="PRO_5021883438" evidence="3">
    <location>
        <begin position="22"/>
        <end position="312"/>
    </location>
</feature>
<dbReference type="PANTHER" id="PTHR48081">
    <property type="entry name" value="AB HYDROLASE SUPERFAMILY PROTEIN C4A8.06C"/>
    <property type="match status" value="1"/>
</dbReference>
<gene>
    <name evidence="5" type="primary">axeA1_2</name>
    <name evidence="5" type="ORF">HG66A1_14730</name>
</gene>
<feature type="domain" description="BD-FAE-like" evidence="4">
    <location>
        <begin position="73"/>
        <end position="186"/>
    </location>
</feature>
<evidence type="ECO:0000256" key="3">
    <source>
        <dbReference type="SAM" id="SignalP"/>
    </source>
</evidence>
<evidence type="ECO:0000256" key="2">
    <source>
        <dbReference type="SAM" id="MobiDB-lite"/>
    </source>
</evidence>
<dbReference type="GO" id="GO:0046555">
    <property type="term" value="F:acetylxylan esterase activity"/>
    <property type="evidence" value="ECO:0007669"/>
    <property type="project" value="UniProtKB-EC"/>
</dbReference>
<keyword evidence="6" id="KW-1185">Reference proteome</keyword>
<dbReference type="RefSeq" id="WP_145181502.1">
    <property type="nucleotide sequence ID" value="NZ_CP036266.1"/>
</dbReference>
<feature type="compositionally biased region" description="Basic and acidic residues" evidence="2">
    <location>
        <begin position="46"/>
        <end position="56"/>
    </location>
</feature>
<dbReference type="InterPro" id="IPR050300">
    <property type="entry name" value="GDXG_lipolytic_enzyme"/>
</dbReference>
<feature type="region of interest" description="Disordered" evidence="2">
    <location>
        <begin position="41"/>
        <end position="60"/>
    </location>
</feature>
<dbReference type="PANTHER" id="PTHR48081:SF6">
    <property type="entry name" value="PEPTIDASE S9 PROLYL OLIGOPEPTIDASE CATALYTIC DOMAIN-CONTAINING PROTEIN"/>
    <property type="match status" value="1"/>
</dbReference>
<protein>
    <submittedName>
        <fullName evidence="5">Acetylxylan esterase</fullName>
        <ecNumber evidence="5">3.1.1.72</ecNumber>
    </submittedName>
</protein>
<dbReference type="OrthoDB" id="9794725at2"/>
<dbReference type="InterPro" id="IPR029058">
    <property type="entry name" value="AB_hydrolase_fold"/>
</dbReference>
<sequence length="312" mass="34551" precursor="true">MRRWTLLSLFFAGMFCGLVSAVDAREPDAVIDIWSGLAPGETTKNTGEKLPRRENENPPATRVKNITRPQLFLYQPPAGKRNGSAVLIFPGGGYNYVVADKEGSETAQWLNSMGVTAFVVHYRTKPGKTPPERANDKLPAFSERPLQDGQRALSLVRERAKEWDLKPDQIGVIGFSAGGQAAALVTSRFGERAYPSEDATDKVSCRPDFSLLIYPWRLMDDKTGKLNEVFTVSKKTPPVFMAHAHDDHATPLSSILYYTALKNNGVGAELHIYETGGHGYGMRPVADSNVDSWTDRAADWLRLRKLASPERD</sequence>
<keyword evidence="1 5" id="KW-0378">Hydrolase</keyword>
<dbReference type="EC" id="3.1.1.72" evidence="5"/>
<evidence type="ECO:0000256" key="1">
    <source>
        <dbReference type="ARBA" id="ARBA00022801"/>
    </source>
</evidence>
<dbReference type="Proteomes" id="UP000320421">
    <property type="component" value="Chromosome"/>
</dbReference>
<dbReference type="AlphaFoldDB" id="A0A517PK03"/>
<dbReference type="InterPro" id="IPR049492">
    <property type="entry name" value="BD-FAE-like_dom"/>
</dbReference>
<feature type="signal peptide" evidence="3">
    <location>
        <begin position="1"/>
        <end position="21"/>
    </location>
</feature>
<name>A0A517PK03_9PLAN</name>
<reference evidence="5 6" key="1">
    <citation type="submission" date="2019-02" db="EMBL/GenBank/DDBJ databases">
        <title>Deep-cultivation of Planctomycetes and their phenomic and genomic characterization uncovers novel biology.</title>
        <authorList>
            <person name="Wiegand S."/>
            <person name="Jogler M."/>
            <person name="Boedeker C."/>
            <person name="Pinto D."/>
            <person name="Vollmers J."/>
            <person name="Rivas-Marin E."/>
            <person name="Kohn T."/>
            <person name="Peeters S.H."/>
            <person name="Heuer A."/>
            <person name="Rast P."/>
            <person name="Oberbeckmann S."/>
            <person name="Bunk B."/>
            <person name="Jeske O."/>
            <person name="Meyerdierks A."/>
            <person name="Storesund J.E."/>
            <person name="Kallscheuer N."/>
            <person name="Luecker S."/>
            <person name="Lage O.M."/>
            <person name="Pohl T."/>
            <person name="Merkel B.J."/>
            <person name="Hornburger P."/>
            <person name="Mueller R.-W."/>
            <person name="Bruemmer F."/>
            <person name="Labrenz M."/>
            <person name="Spormann A.M."/>
            <person name="Op den Camp H."/>
            <person name="Overmann J."/>
            <person name="Amann R."/>
            <person name="Jetten M.S.M."/>
            <person name="Mascher T."/>
            <person name="Medema M.H."/>
            <person name="Devos D.P."/>
            <person name="Kaster A.-K."/>
            <person name="Ovreas L."/>
            <person name="Rohde M."/>
            <person name="Galperin M.Y."/>
            <person name="Jogler C."/>
        </authorList>
    </citation>
    <scope>NUCLEOTIDE SEQUENCE [LARGE SCALE GENOMIC DNA]</scope>
    <source>
        <strain evidence="5 6">HG66A1</strain>
    </source>
</reference>
<keyword evidence="3" id="KW-0732">Signal</keyword>
<dbReference type="SUPFAM" id="SSF53474">
    <property type="entry name" value="alpha/beta-Hydrolases"/>
    <property type="match status" value="1"/>
</dbReference>